<keyword evidence="5" id="KW-1185">Reference proteome</keyword>
<reference evidence="4" key="1">
    <citation type="submission" date="2020-11" db="EMBL/GenBank/DDBJ databases">
        <authorList>
            <consortium name="DOE Joint Genome Institute"/>
            <person name="Ahrendt S."/>
            <person name="Riley R."/>
            <person name="Andreopoulos W."/>
            <person name="Labutti K."/>
            <person name="Pangilinan J."/>
            <person name="Ruiz-Duenas F.J."/>
            <person name="Barrasa J.M."/>
            <person name="Sanchez-Garcia M."/>
            <person name="Camarero S."/>
            <person name="Miyauchi S."/>
            <person name="Serrano A."/>
            <person name="Linde D."/>
            <person name="Babiker R."/>
            <person name="Drula E."/>
            <person name="Ayuso-Fernandez I."/>
            <person name="Pacheco R."/>
            <person name="Padilla G."/>
            <person name="Ferreira P."/>
            <person name="Barriuso J."/>
            <person name="Kellner H."/>
            <person name="Castanera R."/>
            <person name="Alfaro M."/>
            <person name="Ramirez L."/>
            <person name="Pisabarro A.G."/>
            <person name="Kuo A."/>
            <person name="Tritt A."/>
            <person name="Lipzen A."/>
            <person name="He G."/>
            <person name="Yan M."/>
            <person name="Ng V."/>
            <person name="Cullen D."/>
            <person name="Martin F."/>
            <person name="Rosso M.-N."/>
            <person name="Henrissat B."/>
            <person name="Hibbett D."/>
            <person name="Martinez A.T."/>
            <person name="Grigoriev I.V."/>
        </authorList>
    </citation>
    <scope>NUCLEOTIDE SEQUENCE</scope>
    <source>
        <strain evidence="4">CBS 247.69</strain>
    </source>
</reference>
<evidence type="ECO:0000256" key="2">
    <source>
        <dbReference type="SAM" id="Phobius"/>
    </source>
</evidence>
<protein>
    <submittedName>
        <fullName evidence="4">Uncharacterized protein</fullName>
    </submittedName>
</protein>
<organism evidence="4 5">
    <name type="scientific">Collybia nuda</name>
    <dbReference type="NCBI Taxonomy" id="64659"/>
    <lineage>
        <taxon>Eukaryota</taxon>
        <taxon>Fungi</taxon>
        <taxon>Dikarya</taxon>
        <taxon>Basidiomycota</taxon>
        <taxon>Agaricomycotina</taxon>
        <taxon>Agaricomycetes</taxon>
        <taxon>Agaricomycetidae</taxon>
        <taxon>Agaricales</taxon>
        <taxon>Tricholomatineae</taxon>
        <taxon>Clitocybaceae</taxon>
        <taxon>Collybia</taxon>
    </lineage>
</organism>
<feature type="compositionally biased region" description="Pro residues" evidence="1">
    <location>
        <begin position="304"/>
        <end position="318"/>
    </location>
</feature>
<feature type="compositionally biased region" description="Polar residues" evidence="1">
    <location>
        <begin position="425"/>
        <end position="438"/>
    </location>
</feature>
<feature type="region of interest" description="Disordered" evidence="1">
    <location>
        <begin position="475"/>
        <end position="501"/>
    </location>
</feature>
<evidence type="ECO:0000313" key="4">
    <source>
        <dbReference type="EMBL" id="KAF9466912.1"/>
    </source>
</evidence>
<accession>A0A9P6CI42</accession>
<dbReference type="EMBL" id="MU150239">
    <property type="protein sequence ID" value="KAF9466912.1"/>
    <property type="molecule type" value="Genomic_DNA"/>
</dbReference>
<feature type="compositionally biased region" description="Polar residues" evidence="1">
    <location>
        <begin position="238"/>
        <end position="249"/>
    </location>
</feature>
<keyword evidence="3" id="KW-0732">Signal</keyword>
<keyword evidence="2" id="KW-1133">Transmembrane helix</keyword>
<dbReference type="OrthoDB" id="2796893at2759"/>
<feature type="compositionally biased region" description="Polar residues" evidence="1">
    <location>
        <begin position="345"/>
        <end position="356"/>
    </location>
</feature>
<feature type="transmembrane region" description="Helical" evidence="2">
    <location>
        <begin position="190"/>
        <end position="211"/>
    </location>
</feature>
<feature type="signal peptide" evidence="3">
    <location>
        <begin position="1"/>
        <end position="17"/>
    </location>
</feature>
<feature type="compositionally biased region" description="Polar residues" evidence="1">
    <location>
        <begin position="409"/>
        <end position="418"/>
    </location>
</feature>
<comment type="caution">
    <text evidence="4">The sequence shown here is derived from an EMBL/GenBank/DDBJ whole genome shotgun (WGS) entry which is preliminary data.</text>
</comment>
<feature type="chain" id="PRO_5040309191" evidence="3">
    <location>
        <begin position="18"/>
        <end position="501"/>
    </location>
</feature>
<proteinExistence type="predicted"/>
<evidence type="ECO:0000256" key="1">
    <source>
        <dbReference type="SAM" id="MobiDB-lite"/>
    </source>
</evidence>
<feature type="region of interest" description="Disordered" evidence="1">
    <location>
        <begin position="299"/>
        <end position="325"/>
    </location>
</feature>
<evidence type="ECO:0000313" key="5">
    <source>
        <dbReference type="Proteomes" id="UP000807353"/>
    </source>
</evidence>
<dbReference type="Proteomes" id="UP000807353">
    <property type="component" value="Unassembled WGS sequence"/>
</dbReference>
<feature type="region of interest" description="Disordered" evidence="1">
    <location>
        <begin position="222"/>
        <end position="249"/>
    </location>
</feature>
<keyword evidence="2" id="KW-0812">Transmembrane</keyword>
<name>A0A9P6CI42_9AGAR</name>
<evidence type="ECO:0000256" key="3">
    <source>
        <dbReference type="SAM" id="SignalP"/>
    </source>
</evidence>
<gene>
    <name evidence="4" type="ORF">BDZ94DRAFT_1250076</name>
</gene>
<keyword evidence="2" id="KW-0472">Membrane</keyword>
<sequence>MFPILLTVLALAIDGNALKITLEGRGIQTQAKCSNDFTWADNSKGEIPCLVAARIIGNCNTGNWNIPAVNSTSHYTPPDSAEKSSNPCTCSWATYNLLSACTACQGFDSSVFTWAGYMEKCNTKDLSSTGYPFSQVPFPPVTSIPYWAMTDPHTWPNQKFDVTAAKALDDKNLPDIDGPPVKKTSTTGPIVGGVIGGLAVIGLALGAAFFLKSRKMKQHRRGAVASAYGPTHARKESNTSQLSQSSGTDMNLPYMRIQSPQSFATTQLSHPPMSPGSTFHTRTGSVNSLSYFGSIHNSAAYNTSPPPPPQRQLSPPIPLSIHNPSANPEDIIVPFTLQPLTNSQAEISRQGSSTNLADRKRADGSIVPVYDPPSAPPQAMISDEVAIPSASRRPKVNPPAYTPYPGQGPQITSTQTPPRSRPRHTQQGSADTQHSWDSGRSGDTAKPGGGGSISTIGDVIGHMGFGTNATVSGMDGTVATGQSGNMADPRGSDSITRHDLA</sequence>
<feature type="region of interest" description="Disordered" evidence="1">
    <location>
        <begin position="345"/>
        <end position="457"/>
    </location>
</feature>
<dbReference type="AlphaFoldDB" id="A0A9P6CI42"/>